<dbReference type="PIRSF" id="PIRSF006078">
    <property type="entry name" value="GlxK"/>
    <property type="match status" value="1"/>
</dbReference>
<keyword evidence="2 4" id="KW-0808">Transferase</keyword>
<gene>
    <name evidence="5" type="ORF">ACFSKL_07065</name>
</gene>
<dbReference type="InterPro" id="IPR036129">
    <property type="entry name" value="Glycerate_kinase_sf"/>
</dbReference>
<comment type="similarity">
    <text evidence="1 4">Belongs to the glycerate kinase type-1 family.</text>
</comment>
<evidence type="ECO:0000256" key="3">
    <source>
        <dbReference type="ARBA" id="ARBA00022777"/>
    </source>
</evidence>
<dbReference type="InterPro" id="IPR018193">
    <property type="entry name" value="Glyc_kinase_flavodox-like_fold"/>
</dbReference>
<evidence type="ECO:0000256" key="4">
    <source>
        <dbReference type="PIRNR" id="PIRNR006078"/>
    </source>
</evidence>
<evidence type="ECO:0000313" key="6">
    <source>
        <dbReference type="Proteomes" id="UP001597361"/>
    </source>
</evidence>
<sequence>MKILIAPNAFKGTMEAHVAATIIKDTLLGCDRNLMTELCPIADGGDGTCFLLGQALGLRQTQLYALDAIGRPRLGYYFMDPAQSTAYLDISTVSGIKFLKPHEINPWIANSYGTGELVKDAISHGAKHIILGLGGSASIDLGVGILRALGYLFLDGKGRELSMFSENLLAKIKHIQAPIEKRALKFTILCDVENPFFGERGAIPVFGPQKGLDAGLHGEFLEQCENLIQILGKKSAGEIEDRPGFGAAGGVAFGLAHFFPVAIEMGSKWFFDKTEIQNKIQSADLIITGEGRYDSQSAGGKGSYELLQLAKKHQKKTILITSGKEGRQDGFDRVMTLPELDFSQPDFRGIAEKNLKEITREMYHRIKAS</sequence>
<dbReference type="SUPFAM" id="SSF110738">
    <property type="entry name" value="Glycerate kinase I"/>
    <property type="match status" value="1"/>
</dbReference>
<keyword evidence="3 4" id="KW-0418">Kinase</keyword>
<dbReference type="Pfam" id="PF02595">
    <property type="entry name" value="Gly_kinase"/>
    <property type="match status" value="1"/>
</dbReference>
<dbReference type="PANTHER" id="PTHR21599">
    <property type="entry name" value="GLYCERATE KINASE"/>
    <property type="match status" value="1"/>
</dbReference>
<dbReference type="RefSeq" id="WP_376884801.1">
    <property type="nucleotide sequence ID" value="NZ_JBHUHR010000021.1"/>
</dbReference>
<evidence type="ECO:0000313" key="5">
    <source>
        <dbReference type="EMBL" id="MFD2034541.1"/>
    </source>
</evidence>
<dbReference type="PANTHER" id="PTHR21599:SF0">
    <property type="entry name" value="GLYCERATE KINASE"/>
    <property type="match status" value="1"/>
</dbReference>
<dbReference type="EMBL" id="JBHUHR010000021">
    <property type="protein sequence ID" value="MFD2034541.1"/>
    <property type="molecule type" value="Genomic_DNA"/>
</dbReference>
<reference evidence="6" key="1">
    <citation type="journal article" date="2019" name="Int. J. Syst. Evol. Microbiol.">
        <title>The Global Catalogue of Microorganisms (GCM) 10K type strain sequencing project: providing services to taxonomists for standard genome sequencing and annotation.</title>
        <authorList>
            <consortium name="The Broad Institute Genomics Platform"/>
            <consortium name="The Broad Institute Genome Sequencing Center for Infectious Disease"/>
            <person name="Wu L."/>
            <person name="Ma J."/>
        </authorList>
    </citation>
    <scope>NUCLEOTIDE SEQUENCE [LARGE SCALE GENOMIC DNA]</scope>
    <source>
        <strain evidence="6">CGMCC 1.15180</strain>
    </source>
</reference>
<dbReference type="InterPro" id="IPR018197">
    <property type="entry name" value="Glycerate_kinase_RE-like"/>
</dbReference>
<dbReference type="EC" id="2.7.1.31" evidence="5"/>
<protein>
    <submittedName>
        <fullName evidence="5">Glycerate kinase</fullName>
        <ecNumber evidence="5">2.7.1.31</ecNumber>
    </submittedName>
</protein>
<evidence type="ECO:0000256" key="2">
    <source>
        <dbReference type="ARBA" id="ARBA00022679"/>
    </source>
</evidence>
<dbReference type="Proteomes" id="UP001597361">
    <property type="component" value="Unassembled WGS sequence"/>
</dbReference>
<organism evidence="5 6">
    <name type="scientific">Belliella marina</name>
    <dbReference type="NCBI Taxonomy" id="1644146"/>
    <lineage>
        <taxon>Bacteria</taxon>
        <taxon>Pseudomonadati</taxon>
        <taxon>Bacteroidota</taxon>
        <taxon>Cytophagia</taxon>
        <taxon>Cytophagales</taxon>
        <taxon>Cyclobacteriaceae</taxon>
        <taxon>Belliella</taxon>
    </lineage>
</organism>
<dbReference type="InterPro" id="IPR004381">
    <property type="entry name" value="Glycerate_kinase"/>
</dbReference>
<keyword evidence="6" id="KW-1185">Reference proteome</keyword>
<dbReference type="GO" id="GO:0008887">
    <property type="term" value="F:glycerate kinase activity"/>
    <property type="evidence" value="ECO:0007669"/>
    <property type="project" value="UniProtKB-EC"/>
</dbReference>
<evidence type="ECO:0000256" key="1">
    <source>
        <dbReference type="ARBA" id="ARBA00006284"/>
    </source>
</evidence>
<dbReference type="Gene3D" id="3.90.1510.10">
    <property type="entry name" value="Glycerate kinase, domain 2"/>
    <property type="match status" value="1"/>
</dbReference>
<comment type="caution">
    <text evidence="5">The sequence shown here is derived from an EMBL/GenBank/DDBJ whole genome shotgun (WGS) entry which is preliminary data.</text>
</comment>
<dbReference type="Gene3D" id="3.40.50.10350">
    <property type="entry name" value="Glycerate kinase, domain 1"/>
    <property type="match status" value="1"/>
</dbReference>
<dbReference type="NCBIfam" id="TIGR00045">
    <property type="entry name" value="glycerate kinase"/>
    <property type="match status" value="1"/>
</dbReference>
<name>A0ABW4VLF9_9BACT</name>
<proteinExistence type="inferred from homology"/>
<accession>A0ABW4VLF9</accession>